<dbReference type="AlphaFoldDB" id="A0A3P7N6G9"/>
<evidence type="ECO:0000313" key="2">
    <source>
        <dbReference type="EMBL" id="VDN38105.1"/>
    </source>
</evidence>
<feature type="compositionally biased region" description="Basic residues" evidence="1">
    <location>
        <begin position="92"/>
        <end position="109"/>
    </location>
</feature>
<gene>
    <name evidence="2" type="ORF">DILT_LOCUS17526</name>
</gene>
<dbReference type="Proteomes" id="UP000281553">
    <property type="component" value="Unassembled WGS sequence"/>
</dbReference>
<proteinExistence type="predicted"/>
<sequence>MSADVGSLLVPPPFTLDISLTSTISSTCGVTDLTAKLDECRCFATSPPDEPNVTVDPLTAPEESTLMPQPPSSASPSPSPPPPDPPPVPLGRTRKRVRKRKRRRRQQKV</sequence>
<dbReference type="EMBL" id="UYRU01092425">
    <property type="protein sequence ID" value="VDN38105.1"/>
    <property type="molecule type" value="Genomic_DNA"/>
</dbReference>
<evidence type="ECO:0000313" key="3">
    <source>
        <dbReference type="Proteomes" id="UP000281553"/>
    </source>
</evidence>
<feature type="region of interest" description="Disordered" evidence="1">
    <location>
        <begin position="44"/>
        <end position="109"/>
    </location>
</feature>
<accession>A0A3P7N6G9</accession>
<evidence type="ECO:0000256" key="1">
    <source>
        <dbReference type="SAM" id="MobiDB-lite"/>
    </source>
</evidence>
<protein>
    <submittedName>
        <fullName evidence="2">Uncharacterized protein</fullName>
    </submittedName>
</protein>
<feature type="compositionally biased region" description="Pro residues" evidence="1">
    <location>
        <begin position="68"/>
        <end position="89"/>
    </location>
</feature>
<keyword evidence="3" id="KW-1185">Reference proteome</keyword>
<name>A0A3P7N6G9_DIBLA</name>
<organism evidence="2 3">
    <name type="scientific">Dibothriocephalus latus</name>
    <name type="common">Fish tapeworm</name>
    <name type="synonym">Diphyllobothrium latum</name>
    <dbReference type="NCBI Taxonomy" id="60516"/>
    <lineage>
        <taxon>Eukaryota</taxon>
        <taxon>Metazoa</taxon>
        <taxon>Spiralia</taxon>
        <taxon>Lophotrochozoa</taxon>
        <taxon>Platyhelminthes</taxon>
        <taxon>Cestoda</taxon>
        <taxon>Eucestoda</taxon>
        <taxon>Diphyllobothriidea</taxon>
        <taxon>Diphyllobothriidae</taxon>
        <taxon>Dibothriocephalus</taxon>
    </lineage>
</organism>
<reference evidence="2 3" key="1">
    <citation type="submission" date="2018-11" db="EMBL/GenBank/DDBJ databases">
        <authorList>
            <consortium name="Pathogen Informatics"/>
        </authorList>
    </citation>
    <scope>NUCLEOTIDE SEQUENCE [LARGE SCALE GENOMIC DNA]</scope>
</reference>